<evidence type="ECO:0000313" key="1">
    <source>
        <dbReference type="EMBL" id="MDY0849646.1"/>
    </source>
</evidence>
<dbReference type="EMBL" id="JAXCMD010000001">
    <property type="protein sequence ID" value="MDY0849646.1"/>
    <property type="molecule type" value="Genomic_DNA"/>
</dbReference>
<reference evidence="1" key="1">
    <citation type="submission" date="2023-11" db="EMBL/GenBank/DDBJ databases">
        <title>Genome Sequence of Bacillus thuringiensis stain BLB 30AF.</title>
        <authorList>
            <person name="Farhat A."/>
        </authorList>
    </citation>
    <scope>NUCLEOTIDE SEQUENCE</scope>
    <source>
        <strain evidence="1">BLB30AF</strain>
    </source>
</reference>
<comment type="caution">
    <text evidence="1">The sequence shown here is derived from an EMBL/GenBank/DDBJ whole genome shotgun (WGS) entry which is preliminary data.</text>
</comment>
<sequence>MRTLHEIYLEEQKLYEEKQDRLKAQEQAEKEWWEAIMRVQDEKAFVLEVMKCEGAATSRKIVG</sequence>
<evidence type="ECO:0000313" key="2">
    <source>
        <dbReference type="Proteomes" id="UP001274571"/>
    </source>
</evidence>
<protein>
    <submittedName>
        <fullName evidence="1">Uncharacterized protein</fullName>
    </submittedName>
</protein>
<accession>A0AAW9GDS1</accession>
<dbReference type="RefSeq" id="WP_001259513.1">
    <property type="nucleotide sequence ID" value="NZ_JAXCMD010000001.1"/>
</dbReference>
<dbReference type="AlphaFoldDB" id="A0AAW9GDS1"/>
<gene>
    <name evidence="1" type="ORF">SOH20_01660</name>
</gene>
<organism evidence="1 2">
    <name type="scientific">Bacillus thuringiensis</name>
    <dbReference type="NCBI Taxonomy" id="1428"/>
    <lineage>
        <taxon>Bacteria</taxon>
        <taxon>Bacillati</taxon>
        <taxon>Bacillota</taxon>
        <taxon>Bacilli</taxon>
        <taxon>Bacillales</taxon>
        <taxon>Bacillaceae</taxon>
        <taxon>Bacillus</taxon>
        <taxon>Bacillus cereus group</taxon>
    </lineage>
</organism>
<proteinExistence type="predicted"/>
<name>A0AAW9GDS1_BACTU</name>
<dbReference type="Proteomes" id="UP001274571">
    <property type="component" value="Unassembled WGS sequence"/>
</dbReference>